<dbReference type="InterPro" id="IPR047640">
    <property type="entry name" value="RpiR-like"/>
</dbReference>
<keyword evidence="2" id="KW-0238">DNA-binding</keyword>
<gene>
    <name evidence="6" type="ORF">STRUR_0208</name>
</gene>
<evidence type="ECO:0000256" key="1">
    <source>
        <dbReference type="ARBA" id="ARBA00023015"/>
    </source>
</evidence>
<sequence>MGIQDLDKIYITIEEAIPNMTALEVDIATYFLTHHLTKESINTEQITQKLHVSPAALTRFAKKCHYSGYREFVYDYLTCIASKNDDLQPFNRHLTKQVLLDYDQIISKTYRLVDEDQLQLIAEMIEKADRVYFFGKGSSGLVAQELKLRFMRLGVICDAFSDSDSFKWAKTILSEKSLVIGFSISGETQSVIHSLSYVAQKGIKTVLLTTKKPPDEFIYSEWLTVASAHHLNYGNRVSPQLPLLIMIDILYAYFFAINKVKKEQLFNETLEKKTEL</sequence>
<evidence type="ECO:0000313" key="6">
    <source>
        <dbReference type="EMBL" id="EHJ56787.1"/>
    </source>
</evidence>
<dbReference type="InterPro" id="IPR009057">
    <property type="entry name" value="Homeodomain-like_sf"/>
</dbReference>
<dbReference type="Gene3D" id="3.40.50.10490">
    <property type="entry name" value="Glucose-6-phosphate isomerase like protein, domain 1"/>
    <property type="match status" value="1"/>
</dbReference>
<feature type="domain" description="HTH rpiR-type" evidence="4">
    <location>
        <begin position="7"/>
        <end position="83"/>
    </location>
</feature>
<dbReference type="PROSITE" id="PS51464">
    <property type="entry name" value="SIS"/>
    <property type="match status" value="1"/>
</dbReference>
<dbReference type="Pfam" id="PF01380">
    <property type="entry name" value="SIS"/>
    <property type="match status" value="1"/>
</dbReference>
<keyword evidence="7" id="KW-1185">Reference proteome</keyword>
<dbReference type="eggNOG" id="COG1737">
    <property type="taxonomic scope" value="Bacteria"/>
</dbReference>
<name>G5KHB5_9STRE</name>
<dbReference type="GO" id="GO:0003677">
    <property type="term" value="F:DNA binding"/>
    <property type="evidence" value="ECO:0007669"/>
    <property type="project" value="UniProtKB-KW"/>
</dbReference>
<dbReference type="EMBL" id="AEUZ02000001">
    <property type="protein sequence ID" value="EHJ56787.1"/>
    <property type="molecule type" value="Genomic_DNA"/>
</dbReference>
<dbReference type="CDD" id="cd05013">
    <property type="entry name" value="SIS_RpiR"/>
    <property type="match status" value="1"/>
</dbReference>
<dbReference type="Gene3D" id="1.10.10.10">
    <property type="entry name" value="Winged helix-like DNA-binding domain superfamily/Winged helix DNA-binding domain"/>
    <property type="match status" value="1"/>
</dbReference>
<evidence type="ECO:0000259" key="5">
    <source>
        <dbReference type="PROSITE" id="PS51464"/>
    </source>
</evidence>
<dbReference type="SUPFAM" id="SSF53697">
    <property type="entry name" value="SIS domain"/>
    <property type="match status" value="1"/>
</dbReference>
<dbReference type="SUPFAM" id="SSF46689">
    <property type="entry name" value="Homeodomain-like"/>
    <property type="match status" value="1"/>
</dbReference>
<evidence type="ECO:0000259" key="4">
    <source>
        <dbReference type="PROSITE" id="PS51071"/>
    </source>
</evidence>
<dbReference type="AlphaFoldDB" id="G5KHB5"/>
<dbReference type="Pfam" id="PF01418">
    <property type="entry name" value="HTH_6"/>
    <property type="match status" value="1"/>
</dbReference>
<dbReference type="PANTHER" id="PTHR30514:SF21">
    <property type="entry name" value="RPIR-FAMILY TRANSCRIPTIONAL REGULATOR"/>
    <property type="match status" value="1"/>
</dbReference>
<dbReference type="GO" id="GO:1901135">
    <property type="term" value="P:carbohydrate derivative metabolic process"/>
    <property type="evidence" value="ECO:0007669"/>
    <property type="project" value="InterPro"/>
</dbReference>
<comment type="caution">
    <text evidence="6">The sequence shown here is derived from an EMBL/GenBank/DDBJ whole genome shotgun (WGS) entry which is preliminary data.</text>
</comment>
<dbReference type="InterPro" id="IPR001347">
    <property type="entry name" value="SIS_dom"/>
</dbReference>
<evidence type="ECO:0000256" key="3">
    <source>
        <dbReference type="ARBA" id="ARBA00023163"/>
    </source>
</evidence>
<dbReference type="InterPro" id="IPR046348">
    <property type="entry name" value="SIS_dom_sf"/>
</dbReference>
<accession>G5KHB5</accession>
<reference evidence="6 7" key="1">
    <citation type="journal article" date="2014" name="Int. J. Syst. Evol. Microbiol.">
        <title>Phylogenomics and the dynamic genome evolution of the genus Streptococcus.</title>
        <authorList>
            <consortium name="The Broad Institute Genome Sequencing Platform"/>
            <person name="Richards V.P."/>
            <person name="Palmer S.R."/>
            <person name="Pavinski Bitar P.D."/>
            <person name="Qin X."/>
            <person name="Weinstock G.M."/>
            <person name="Highlander S.K."/>
            <person name="Town C.D."/>
            <person name="Burne R.A."/>
            <person name="Stanhope M.J."/>
        </authorList>
    </citation>
    <scope>NUCLEOTIDE SEQUENCE [LARGE SCALE GENOMIC DNA]</scope>
    <source>
        <strain evidence="6 7">2285-97</strain>
    </source>
</reference>
<proteinExistence type="predicted"/>
<protein>
    <submittedName>
        <fullName evidence="6">SIS domain protein</fullName>
    </submittedName>
</protein>
<dbReference type="Proteomes" id="UP000005388">
    <property type="component" value="Unassembled WGS sequence"/>
</dbReference>
<dbReference type="RefSeq" id="WP_006739530.1">
    <property type="nucleotide sequence ID" value="NZ_AEUZ02000001.1"/>
</dbReference>
<dbReference type="PROSITE" id="PS51071">
    <property type="entry name" value="HTH_RPIR"/>
    <property type="match status" value="1"/>
</dbReference>
<organism evidence="6 7">
    <name type="scientific">Streptococcus urinalis 2285-97</name>
    <dbReference type="NCBI Taxonomy" id="764291"/>
    <lineage>
        <taxon>Bacteria</taxon>
        <taxon>Bacillati</taxon>
        <taxon>Bacillota</taxon>
        <taxon>Bacilli</taxon>
        <taxon>Lactobacillales</taxon>
        <taxon>Streptococcaceae</taxon>
        <taxon>Streptococcus</taxon>
    </lineage>
</organism>
<dbReference type="InterPro" id="IPR036388">
    <property type="entry name" value="WH-like_DNA-bd_sf"/>
</dbReference>
<dbReference type="STRING" id="764291.STRUR_0208"/>
<dbReference type="PANTHER" id="PTHR30514">
    <property type="entry name" value="GLUCOKINASE"/>
    <property type="match status" value="1"/>
</dbReference>
<keyword evidence="3" id="KW-0804">Transcription</keyword>
<dbReference type="InterPro" id="IPR000281">
    <property type="entry name" value="HTH_RpiR"/>
</dbReference>
<keyword evidence="1" id="KW-0805">Transcription regulation</keyword>
<evidence type="ECO:0000256" key="2">
    <source>
        <dbReference type="ARBA" id="ARBA00023125"/>
    </source>
</evidence>
<evidence type="ECO:0000313" key="7">
    <source>
        <dbReference type="Proteomes" id="UP000005388"/>
    </source>
</evidence>
<dbReference type="GO" id="GO:0003700">
    <property type="term" value="F:DNA-binding transcription factor activity"/>
    <property type="evidence" value="ECO:0007669"/>
    <property type="project" value="InterPro"/>
</dbReference>
<feature type="domain" description="SIS" evidence="5">
    <location>
        <begin position="121"/>
        <end position="260"/>
    </location>
</feature>
<dbReference type="InterPro" id="IPR035472">
    <property type="entry name" value="RpiR-like_SIS"/>
</dbReference>
<dbReference type="GO" id="GO:0097367">
    <property type="term" value="F:carbohydrate derivative binding"/>
    <property type="evidence" value="ECO:0007669"/>
    <property type="project" value="InterPro"/>
</dbReference>